<gene>
    <name evidence="2" type="ORF">MCOR_29463</name>
</gene>
<protein>
    <submittedName>
        <fullName evidence="2">Uncharacterized protein</fullName>
    </submittedName>
</protein>
<sequence length="338" mass="38715">MSSFHDSIYSQSQGTRPFLHHFAALSLISATETVDETWIRCVDKFEKNVIKLPMTKVKAYEKGKPKWVTPRPNTVYEQHSTDDDNTSESESTIQLTGYEHLHGRANDSANGSQQISKEVIHQDVTTQPNNVEMLQSDHGSFTLKKDQHNKREETTSLHKNESCVNITKDEGVIQWKTVDDKSEGNKSTTCTSVKTIDAKESYRSNVKRRLFECNDSDMDPFGLNDSDHEELEDETCSSIVSARKTNQTEKISATILVENLLGSTDDVQSFQKYRRMAWEHPGNKFYMSQYDISKAKVGFKLLGVFNRRKQSCNENMTLRSTHQKLKNLLEHWGISTKY</sequence>
<dbReference type="AlphaFoldDB" id="A0A6J8CIK8"/>
<evidence type="ECO:0000313" key="3">
    <source>
        <dbReference type="Proteomes" id="UP000507470"/>
    </source>
</evidence>
<dbReference type="EMBL" id="CACVKT020005367">
    <property type="protein sequence ID" value="CAC5394740.1"/>
    <property type="molecule type" value="Genomic_DNA"/>
</dbReference>
<evidence type="ECO:0000256" key="1">
    <source>
        <dbReference type="SAM" id="MobiDB-lite"/>
    </source>
</evidence>
<keyword evidence="3" id="KW-1185">Reference proteome</keyword>
<proteinExistence type="predicted"/>
<feature type="region of interest" description="Disordered" evidence="1">
    <location>
        <begin position="65"/>
        <end position="88"/>
    </location>
</feature>
<evidence type="ECO:0000313" key="2">
    <source>
        <dbReference type="EMBL" id="CAC5394740.1"/>
    </source>
</evidence>
<reference evidence="2 3" key="1">
    <citation type="submission" date="2020-06" db="EMBL/GenBank/DDBJ databases">
        <authorList>
            <person name="Li R."/>
            <person name="Bekaert M."/>
        </authorList>
    </citation>
    <scope>NUCLEOTIDE SEQUENCE [LARGE SCALE GENOMIC DNA]</scope>
    <source>
        <strain evidence="3">wild</strain>
    </source>
</reference>
<organism evidence="2 3">
    <name type="scientific">Mytilus coruscus</name>
    <name type="common">Sea mussel</name>
    <dbReference type="NCBI Taxonomy" id="42192"/>
    <lineage>
        <taxon>Eukaryota</taxon>
        <taxon>Metazoa</taxon>
        <taxon>Spiralia</taxon>
        <taxon>Lophotrochozoa</taxon>
        <taxon>Mollusca</taxon>
        <taxon>Bivalvia</taxon>
        <taxon>Autobranchia</taxon>
        <taxon>Pteriomorphia</taxon>
        <taxon>Mytilida</taxon>
        <taxon>Mytiloidea</taxon>
        <taxon>Mytilidae</taxon>
        <taxon>Mytilinae</taxon>
        <taxon>Mytilus</taxon>
    </lineage>
</organism>
<name>A0A6J8CIK8_MYTCO</name>
<accession>A0A6J8CIK8</accession>
<dbReference type="Proteomes" id="UP000507470">
    <property type="component" value="Unassembled WGS sequence"/>
</dbReference>